<dbReference type="EMBL" id="JAFDVD010000005">
    <property type="protein sequence ID" value="MBM6399649.1"/>
    <property type="molecule type" value="Genomic_DNA"/>
</dbReference>
<evidence type="ECO:0000256" key="1">
    <source>
        <dbReference type="ARBA" id="ARBA00022630"/>
    </source>
</evidence>
<evidence type="ECO:0000313" key="6">
    <source>
        <dbReference type="Proteomes" id="UP001430172"/>
    </source>
</evidence>
<dbReference type="SUPFAM" id="SSF51905">
    <property type="entry name" value="FAD/NAD(P)-binding domain"/>
    <property type="match status" value="1"/>
</dbReference>
<dbReference type="RefSeq" id="WP_204130127.1">
    <property type="nucleotide sequence ID" value="NZ_JAFDVD010000005.1"/>
</dbReference>
<dbReference type="Gene3D" id="3.50.50.60">
    <property type="entry name" value="FAD/NAD(P)-binding domain"/>
    <property type="match status" value="2"/>
</dbReference>
<sequence length="320" mass="33154">MTTAPASSPTRVDALVVGGGAAGLSAATVLARSRRDVVVLDTGEPRNAPAEGVHTFLGHDGVPPLELLARGRAELESYGGRVVEAEAVGGHLADDRVVVECADGSVWAARHLVVTSGAVDVLPNVPGLERQWGRGVVHCPYCHGWEVRDRRVVVLATSPAALHQAGLFGQLTDDLTVLVHDPSAVDEAGRERLEALGVTVVDGPASALVECDGVLTGVETPTGVVRAEAVAVASVVEARSAVLESLGVPVVDLEMFGRVAARHVEVDPMGRTSVPRVWAAGNVADPMSQVVMAAAAGTRVGAMVNAELVTEDQERRLAAR</sequence>
<evidence type="ECO:0000256" key="3">
    <source>
        <dbReference type="ARBA" id="ARBA00048132"/>
    </source>
</evidence>
<protein>
    <submittedName>
        <fullName evidence="5">NAD(P)/FAD-dependent oxidoreductase</fullName>
    </submittedName>
</protein>
<dbReference type="InterPro" id="IPR036188">
    <property type="entry name" value="FAD/NAD-bd_sf"/>
</dbReference>
<dbReference type="Pfam" id="PF07992">
    <property type="entry name" value="Pyr_redox_2"/>
    <property type="match status" value="1"/>
</dbReference>
<comment type="catalytic activity">
    <reaction evidence="3">
        <text>[thioredoxin]-dithiol + NADP(+) = [thioredoxin]-disulfide + NADPH + H(+)</text>
        <dbReference type="Rhea" id="RHEA:20345"/>
        <dbReference type="Rhea" id="RHEA-COMP:10698"/>
        <dbReference type="Rhea" id="RHEA-COMP:10700"/>
        <dbReference type="ChEBI" id="CHEBI:15378"/>
        <dbReference type="ChEBI" id="CHEBI:29950"/>
        <dbReference type="ChEBI" id="CHEBI:50058"/>
        <dbReference type="ChEBI" id="CHEBI:57783"/>
        <dbReference type="ChEBI" id="CHEBI:58349"/>
        <dbReference type="EC" id="1.8.1.9"/>
    </reaction>
</comment>
<dbReference type="Proteomes" id="UP001430172">
    <property type="component" value="Unassembled WGS sequence"/>
</dbReference>
<dbReference type="InterPro" id="IPR050097">
    <property type="entry name" value="Ferredoxin-NADP_redctase_2"/>
</dbReference>
<dbReference type="PRINTS" id="PR00368">
    <property type="entry name" value="FADPNR"/>
</dbReference>
<comment type="caution">
    <text evidence="5">The sequence shown here is derived from an EMBL/GenBank/DDBJ whole genome shotgun (WGS) entry which is preliminary data.</text>
</comment>
<gene>
    <name evidence="5" type="ORF">JQN70_04540</name>
</gene>
<keyword evidence="6" id="KW-1185">Reference proteome</keyword>
<dbReference type="InterPro" id="IPR023753">
    <property type="entry name" value="FAD/NAD-binding_dom"/>
</dbReference>
<keyword evidence="1" id="KW-0285">Flavoprotein</keyword>
<proteinExistence type="predicted"/>
<evidence type="ECO:0000256" key="2">
    <source>
        <dbReference type="ARBA" id="ARBA00023002"/>
    </source>
</evidence>
<dbReference type="PRINTS" id="PR00469">
    <property type="entry name" value="PNDRDTASEII"/>
</dbReference>
<name>A0ABS2CIF4_9MICO</name>
<accession>A0ABS2CIF4</accession>
<evidence type="ECO:0000313" key="5">
    <source>
        <dbReference type="EMBL" id="MBM6399649.1"/>
    </source>
</evidence>
<feature type="domain" description="FAD/NAD(P)-binding" evidence="4">
    <location>
        <begin position="13"/>
        <end position="297"/>
    </location>
</feature>
<reference evidence="5" key="1">
    <citation type="submission" date="2021-02" db="EMBL/GenBank/DDBJ databases">
        <title>Phycicoccus sp. MQZ13P-5T, whole genome shotgun sequence.</title>
        <authorList>
            <person name="Tuo L."/>
        </authorList>
    </citation>
    <scope>NUCLEOTIDE SEQUENCE</scope>
    <source>
        <strain evidence="5">MQZ13P-5</strain>
    </source>
</reference>
<evidence type="ECO:0000259" key="4">
    <source>
        <dbReference type="Pfam" id="PF07992"/>
    </source>
</evidence>
<organism evidence="5 6">
    <name type="scientific">Phycicoccus sonneratiae</name>
    <dbReference type="NCBI Taxonomy" id="2807628"/>
    <lineage>
        <taxon>Bacteria</taxon>
        <taxon>Bacillati</taxon>
        <taxon>Actinomycetota</taxon>
        <taxon>Actinomycetes</taxon>
        <taxon>Micrococcales</taxon>
        <taxon>Intrasporangiaceae</taxon>
        <taxon>Phycicoccus</taxon>
    </lineage>
</organism>
<dbReference type="PANTHER" id="PTHR48105">
    <property type="entry name" value="THIOREDOXIN REDUCTASE 1-RELATED-RELATED"/>
    <property type="match status" value="1"/>
</dbReference>
<keyword evidence="2" id="KW-0560">Oxidoreductase</keyword>